<dbReference type="AlphaFoldDB" id="A0A0G4FDU0"/>
<proteinExistence type="predicted"/>
<accession>A0A0G4FDU0</accession>
<dbReference type="EMBL" id="CDMY01000414">
    <property type="protein sequence ID" value="CEM11354.1"/>
    <property type="molecule type" value="Genomic_DNA"/>
</dbReference>
<protein>
    <submittedName>
        <fullName evidence="2">Uncharacterized protein</fullName>
    </submittedName>
</protein>
<dbReference type="Proteomes" id="UP000041254">
    <property type="component" value="Unassembled WGS sequence"/>
</dbReference>
<evidence type="ECO:0000313" key="3">
    <source>
        <dbReference type="Proteomes" id="UP000041254"/>
    </source>
</evidence>
<dbReference type="VEuPathDB" id="CryptoDB:Vbra_22596"/>
<evidence type="ECO:0000256" key="1">
    <source>
        <dbReference type="SAM" id="MobiDB-lite"/>
    </source>
</evidence>
<gene>
    <name evidence="2" type="ORF">Vbra_22596</name>
</gene>
<reference evidence="2 3" key="1">
    <citation type="submission" date="2014-11" db="EMBL/GenBank/DDBJ databases">
        <authorList>
            <person name="Zhu J."/>
            <person name="Qi W."/>
            <person name="Song R."/>
        </authorList>
    </citation>
    <scope>NUCLEOTIDE SEQUENCE [LARGE SCALE GENOMIC DNA]</scope>
</reference>
<name>A0A0G4FDU0_VITBC</name>
<sequence>MTPEGFTNPEPWRVEALPRDLFLAGDRSRTMGDGECAAPPAPSEAELEAEVEEGSDLPPVLRVRLGTGPSAEVVDLKTAWLKSSRQWGTDWQGKRNAALIKKSLPYKIVNEGAQDDEGKTWAERLARDNPAEQAVVILGCAKLWREQWGIEATETDILSTQVLRVLFSRSWERVQQFWRWLS</sequence>
<dbReference type="InParanoid" id="A0A0G4FDU0"/>
<organism evidence="2 3">
    <name type="scientific">Vitrella brassicaformis (strain CCMP3155)</name>
    <dbReference type="NCBI Taxonomy" id="1169540"/>
    <lineage>
        <taxon>Eukaryota</taxon>
        <taxon>Sar</taxon>
        <taxon>Alveolata</taxon>
        <taxon>Colpodellida</taxon>
        <taxon>Vitrellaceae</taxon>
        <taxon>Vitrella</taxon>
    </lineage>
</organism>
<evidence type="ECO:0000313" key="2">
    <source>
        <dbReference type="EMBL" id="CEM11354.1"/>
    </source>
</evidence>
<keyword evidence="3" id="KW-1185">Reference proteome</keyword>
<feature type="region of interest" description="Disordered" evidence="1">
    <location>
        <begin position="24"/>
        <end position="52"/>
    </location>
</feature>